<feature type="transmembrane region" description="Helical" evidence="2">
    <location>
        <begin position="177"/>
        <end position="202"/>
    </location>
</feature>
<dbReference type="STRING" id="1042311.A0A2T3YUF6"/>
<dbReference type="PANTHER" id="PTHR39614:SF2">
    <property type="entry name" value="INTEGRAL MEMBRANE PROTEIN"/>
    <property type="match status" value="1"/>
</dbReference>
<evidence type="ECO:0000259" key="3">
    <source>
        <dbReference type="Pfam" id="PF20684"/>
    </source>
</evidence>
<keyword evidence="5" id="KW-1185">Reference proteome</keyword>
<feature type="transmembrane region" description="Helical" evidence="2">
    <location>
        <begin position="214"/>
        <end position="234"/>
    </location>
</feature>
<keyword evidence="2" id="KW-0812">Transmembrane</keyword>
<feature type="transmembrane region" description="Helical" evidence="2">
    <location>
        <begin position="25"/>
        <end position="46"/>
    </location>
</feature>
<evidence type="ECO:0000256" key="2">
    <source>
        <dbReference type="SAM" id="Phobius"/>
    </source>
</evidence>
<feature type="region of interest" description="Disordered" evidence="1">
    <location>
        <begin position="303"/>
        <end position="334"/>
    </location>
</feature>
<dbReference type="EMBL" id="KZ679271">
    <property type="protein sequence ID" value="PTB36188.1"/>
    <property type="molecule type" value="Genomic_DNA"/>
</dbReference>
<dbReference type="AlphaFoldDB" id="A0A2T3YUF6"/>
<organism evidence="4 5">
    <name type="scientific">Trichoderma asperellum (strain ATCC 204424 / CBS 433.97 / NBRC 101777)</name>
    <dbReference type="NCBI Taxonomy" id="1042311"/>
    <lineage>
        <taxon>Eukaryota</taxon>
        <taxon>Fungi</taxon>
        <taxon>Dikarya</taxon>
        <taxon>Ascomycota</taxon>
        <taxon>Pezizomycotina</taxon>
        <taxon>Sordariomycetes</taxon>
        <taxon>Hypocreomycetidae</taxon>
        <taxon>Hypocreales</taxon>
        <taxon>Hypocreaceae</taxon>
        <taxon>Trichoderma</taxon>
    </lineage>
</organism>
<reference evidence="4 5" key="1">
    <citation type="submission" date="2016-07" db="EMBL/GenBank/DDBJ databases">
        <title>Multiple horizontal gene transfer events from other fungi enriched the ability of initially mycotrophic Trichoderma (Ascomycota) to feed on dead plant biomass.</title>
        <authorList>
            <consortium name="DOE Joint Genome Institute"/>
            <person name="Aerts A."/>
            <person name="Atanasova L."/>
            <person name="Chenthamara K."/>
            <person name="Zhang J."/>
            <person name="Grujic M."/>
            <person name="Henrissat B."/>
            <person name="Kuo A."/>
            <person name="Salamov A."/>
            <person name="Lipzen A."/>
            <person name="Labutti K."/>
            <person name="Barry K."/>
            <person name="Miao Y."/>
            <person name="Rahimi M.J."/>
            <person name="Shen Q."/>
            <person name="Grigoriev I.V."/>
            <person name="Kubicek C.P."/>
            <person name="Druzhinina I.S."/>
        </authorList>
    </citation>
    <scope>NUCLEOTIDE SEQUENCE [LARGE SCALE GENOMIC DNA]</scope>
    <source>
        <strain evidence="4 5">CBS 433.97</strain>
    </source>
</reference>
<evidence type="ECO:0000313" key="4">
    <source>
        <dbReference type="EMBL" id="PTB36188.1"/>
    </source>
</evidence>
<feature type="transmembrane region" description="Helical" evidence="2">
    <location>
        <begin position="58"/>
        <end position="80"/>
    </location>
</feature>
<keyword evidence="2" id="KW-0472">Membrane</keyword>
<proteinExistence type="predicted"/>
<protein>
    <recommendedName>
        <fullName evidence="3">Rhodopsin domain-containing protein</fullName>
    </recommendedName>
</protein>
<feature type="domain" description="Rhodopsin" evidence="3">
    <location>
        <begin position="41"/>
        <end position="276"/>
    </location>
</feature>
<dbReference type="OrthoDB" id="3918601at2759"/>
<feature type="transmembrane region" description="Helical" evidence="2">
    <location>
        <begin position="134"/>
        <end position="157"/>
    </location>
</feature>
<feature type="transmembrane region" description="Helical" evidence="2">
    <location>
        <begin position="246"/>
        <end position="268"/>
    </location>
</feature>
<feature type="region of interest" description="Disordered" evidence="1">
    <location>
        <begin position="350"/>
        <end position="372"/>
    </location>
</feature>
<feature type="compositionally biased region" description="Low complexity" evidence="1">
    <location>
        <begin position="311"/>
        <end position="327"/>
    </location>
</feature>
<evidence type="ECO:0000256" key="1">
    <source>
        <dbReference type="SAM" id="MobiDB-lite"/>
    </source>
</evidence>
<dbReference type="PANTHER" id="PTHR39614">
    <property type="entry name" value="INTEGRAL MEMBRANE PROTEIN"/>
    <property type="match status" value="1"/>
</dbReference>
<accession>A0A2T3YUF6</accession>
<dbReference type="InterPro" id="IPR049326">
    <property type="entry name" value="Rhodopsin_dom_fungi"/>
</dbReference>
<dbReference type="Pfam" id="PF20684">
    <property type="entry name" value="Fung_rhodopsin"/>
    <property type="match status" value="1"/>
</dbReference>
<dbReference type="Proteomes" id="UP000240493">
    <property type="component" value="Unassembled WGS sequence"/>
</dbReference>
<feature type="transmembrane region" description="Helical" evidence="2">
    <location>
        <begin position="100"/>
        <end position="122"/>
    </location>
</feature>
<name>A0A2T3YUF6_TRIA4</name>
<keyword evidence="2" id="KW-1133">Transmembrane helix</keyword>
<evidence type="ECO:0000313" key="5">
    <source>
        <dbReference type="Proteomes" id="UP000240493"/>
    </source>
</evidence>
<gene>
    <name evidence="4" type="ORF">M441DRAFT_62181</name>
</gene>
<sequence length="372" mass="40622">MDSVSMSSGSPPFSPVTYNDHAGKLWIVTILSLIYSSLAIMARAYIKHKMLGFDDILIAFATILHLAQSVAVFIGLNNGLGKFNSITSPEQWATSSKSTLAAVILSLLALALAKCSVLALILRIIGSKTGKIKIFCISLIAISAAWGVGSCLAFLINCRADTLLTRDNIEQCPNQDIRWAVITAVDVSTEMLTWILIVQLSWTVNMSFSRKCQVAMVFSFRLLLIALSVTHLVYFDKYPTSAQPQFAIASSLLFQQVMIVWSLISATVPNMKNFLKSFSIGMGFPLPPDLSWLESSQSYQLQSLENRHPRGTSSTATTAGGTLTSAGMHDPCDSGLRSRPYNWRLGQGSNETAIRAHGGNNSREELLETEED</sequence>